<feature type="transmembrane region" description="Helical" evidence="1">
    <location>
        <begin position="158"/>
        <end position="176"/>
    </location>
</feature>
<evidence type="ECO:0000313" key="2">
    <source>
        <dbReference type="EMBL" id="QGR19077.1"/>
    </source>
</evidence>
<keyword evidence="1" id="KW-1133">Transmembrane helix</keyword>
<keyword evidence="1" id="KW-0812">Transmembrane</keyword>
<feature type="transmembrane region" description="Helical" evidence="1">
    <location>
        <begin position="90"/>
        <end position="108"/>
    </location>
</feature>
<name>A0A650CNK7_9CREN</name>
<keyword evidence="1" id="KW-0472">Membrane</keyword>
<dbReference type="InterPro" id="IPR009844">
    <property type="entry name" value="DUF1404"/>
</dbReference>
<dbReference type="KEGG" id="sazo:D1868_03190"/>
<feature type="transmembrane region" description="Helical" evidence="1">
    <location>
        <begin position="65"/>
        <end position="84"/>
    </location>
</feature>
<dbReference type="AlphaFoldDB" id="A0A650CNK7"/>
<dbReference type="Pfam" id="PF07185">
    <property type="entry name" value="DUF1404"/>
    <property type="match status" value="1"/>
</dbReference>
<accession>A0A650CNK7</accession>
<dbReference type="GeneID" id="42798043"/>
<feature type="transmembrane region" description="Helical" evidence="1">
    <location>
        <begin position="38"/>
        <end position="58"/>
    </location>
</feature>
<organism evidence="2 3">
    <name type="scientific">Stygiolobus azoricus</name>
    <dbReference type="NCBI Taxonomy" id="41675"/>
    <lineage>
        <taxon>Archaea</taxon>
        <taxon>Thermoproteota</taxon>
        <taxon>Thermoprotei</taxon>
        <taxon>Sulfolobales</taxon>
        <taxon>Sulfolobaceae</taxon>
        <taxon>Stygiolobus</taxon>
    </lineage>
</organism>
<dbReference type="EMBL" id="CP045483">
    <property type="protein sequence ID" value="QGR19077.1"/>
    <property type="molecule type" value="Genomic_DNA"/>
</dbReference>
<reference evidence="2 3" key="1">
    <citation type="submission" date="2019-10" db="EMBL/GenBank/DDBJ databases">
        <title>Genome Sequences from Six Type Strain Members of the Archaeal Family Sulfolobaceae: Acidianus ambivalens, Acidianus infernus, Metallosphaera prunae, Stygiolobus azoricus, Sulfolobus metallicus, and Sulfurisphaera ohwakuensis.</title>
        <authorList>
            <person name="Counts J.A."/>
            <person name="Kelly R.M."/>
        </authorList>
    </citation>
    <scope>NUCLEOTIDE SEQUENCE [LARGE SCALE GENOMIC DNA]</scope>
    <source>
        <strain evidence="2 3">FC6</strain>
    </source>
</reference>
<evidence type="ECO:0000313" key="3">
    <source>
        <dbReference type="Proteomes" id="UP000423396"/>
    </source>
</evidence>
<protein>
    <submittedName>
        <fullName evidence="2">DUF1404 domain-containing protein</fullName>
    </submittedName>
</protein>
<keyword evidence="3" id="KW-1185">Reference proteome</keyword>
<dbReference type="RefSeq" id="WP_156005472.1">
    <property type="nucleotide sequence ID" value="NZ_CP045483.1"/>
</dbReference>
<sequence>MKKLQINDKRPLIVSIVLTLAFINPLVEDLMFNEEFVFMASHYALVFAGSLIGYYYWGNKFRTSLLGYLGSLLVVLWHFPQLFVLGGAEIPFRALDELSMFFGGVLLGMGVKNMRLIEKLLLLVLWMLGDTTLAVILVISYPFYNIPPSPYPLSQEPVTGYVMVIAMTFVLGYIIFKGFQNLNIFG</sequence>
<feature type="transmembrane region" description="Helical" evidence="1">
    <location>
        <begin position="12"/>
        <end position="32"/>
    </location>
</feature>
<proteinExistence type="predicted"/>
<evidence type="ECO:0000256" key="1">
    <source>
        <dbReference type="SAM" id="Phobius"/>
    </source>
</evidence>
<dbReference type="OrthoDB" id="34641at2157"/>
<feature type="transmembrane region" description="Helical" evidence="1">
    <location>
        <begin position="120"/>
        <end position="143"/>
    </location>
</feature>
<gene>
    <name evidence="2" type="ORF">D1868_03190</name>
</gene>
<dbReference type="Proteomes" id="UP000423396">
    <property type="component" value="Chromosome"/>
</dbReference>